<proteinExistence type="predicted"/>
<evidence type="ECO:0000256" key="7">
    <source>
        <dbReference type="ARBA" id="ARBA00023136"/>
    </source>
</evidence>
<feature type="transmembrane region" description="Helical" evidence="8">
    <location>
        <begin position="240"/>
        <end position="258"/>
    </location>
</feature>
<dbReference type="PANTHER" id="PTHR32024">
    <property type="entry name" value="TRK SYSTEM POTASSIUM UPTAKE PROTEIN TRKG-RELATED"/>
    <property type="match status" value="1"/>
</dbReference>
<evidence type="ECO:0000313" key="9">
    <source>
        <dbReference type="EMBL" id="QGK71994.1"/>
    </source>
</evidence>
<evidence type="ECO:0000313" key="10">
    <source>
        <dbReference type="Proteomes" id="UP000371041"/>
    </source>
</evidence>
<feature type="transmembrane region" description="Helical" evidence="8">
    <location>
        <begin position="20"/>
        <end position="40"/>
    </location>
</feature>
<dbReference type="Proteomes" id="UP000371041">
    <property type="component" value="Chromosome"/>
</dbReference>
<reference evidence="10" key="1">
    <citation type="submission" date="2019-11" db="EMBL/GenBank/DDBJ databases">
        <title>The complete genome sequence of Saccharopolyspora sp. E2A.</title>
        <authorList>
            <person name="Zhang G."/>
        </authorList>
    </citation>
    <scope>NUCLEOTIDE SEQUENCE [LARGE SCALE GENOMIC DNA]</scope>
    <source>
        <strain evidence="10">E2A</strain>
    </source>
</reference>
<dbReference type="GO" id="GO:0005886">
    <property type="term" value="C:plasma membrane"/>
    <property type="evidence" value="ECO:0007669"/>
    <property type="project" value="UniProtKB-SubCell"/>
</dbReference>
<dbReference type="InterPro" id="IPR003445">
    <property type="entry name" value="Cat_transpt"/>
</dbReference>
<dbReference type="GO" id="GO:0030001">
    <property type="term" value="P:metal ion transport"/>
    <property type="evidence" value="ECO:0007669"/>
    <property type="project" value="UniProtKB-ARBA"/>
</dbReference>
<feature type="transmembrane region" description="Helical" evidence="8">
    <location>
        <begin position="417"/>
        <end position="439"/>
    </location>
</feature>
<protein>
    <submittedName>
        <fullName evidence="9">TrkH family potassium uptake protein</fullName>
    </submittedName>
</protein>
<keyword evidence="10" id="KW-1185">Reference proteome</keyword>
<feature type="transmembrane region" description="Helical" evidence="8">
    <location>
        <begin position="52"/>
        <end position="71"/>
    </location>
</feature>
<evidence type="ECO:0000256" key="6">
    <source>
        <dbReference type="ARBA" id="ARBA00023065"/>
    </source>
</evidence>
<dbReference type="RefSeq" id="WP_154078562.1">
    <property type="nucleotide sequence ID" value="NZ_CP045929.1"/>
</dbReference>
<dbReference type="PANTHER" id="PTHR32024:SF1">
    <property type="entry name" value="KTR SYSTEM POTASSIUM UPTAKE PROTEIN B"/>
    <property type="match status" value="1"/>
</dbReference>
<feature type="transmembrane region" description="Helical" evidence="8">
    <location>
        <begin position="200"/>
        <end position="220"/>
    </location>
</feature>
<feature type="transmembrane region" description="Helical" evidence="8">
    <location>
        <begin position="361"/>
        <end position="382"/>
    </location>
</feature>
<organism evidence="9 10">
    <name type="scientific">Allosaccharopolyspora coralli</name>
    <dbReference type="NCBI Taxonomy" id="2665642"/>
    <lineage>
        <taxon>Bacteria</taxon>
        <taxon>Bacillati</taxon>
        <taxon>Actinomycetota</taxon>
        <taxon>Actinomycetes</taxon>
        <taxon>Pseudonocardiales</taxon>
        <taxon>Pseudonocardiaceae</taxon>
        <taxon>Allosaccharopolyspora</taxon>
    </lineage>
</organism>
<feature type="transmembrane region" description="Helical" evidence="8">
    <location>
        <begin position="83"/>
        <end position="107"/>
    </location>
</feature>
<dbReference type="EMBL" id="CP045929">
    <property type="protein sequence ID" value="QGK71994.1"/>
    <property type="molecule type" value="Genomic_DNA"/>
</dbReference>
<evidence type="ECO:0000256" key="8">
    <source>
        <dbReference type="SAM" id="Phobius"/>
    </source>
</evidence>
<keyword evidence="6" id="KW-0406">Ion transport</keyword>
<evidence type="ECO:0000256" key="5">
    <source>
        <dbReference type="ARBA" id="ARBA00022989"/>
    </source>
</evidence>
<dbReference type="KEGG" id="sace:GIY23_02840"/>
<accession>A0A5Q3QFI6</accession>
<keyword evidence="4 8" id="KW-0812">Transmembrane</keyword>
<evidence type="ECO:0000256" key="1">
    <source>
        <dbReference type="ARBA" id="ARBA00004651"/>
    </source>
</evidence>
<sequence length="456" mass="48429">MRRGAWRTLRRLTPASGSPARGVVAGFAATIIVGTVLLMLPVASERGEPTDIVASVFTATSALCLTGLAVVDTGTHWSTFGEVVILALVQAGGLGIMTLASLLGLLVSRRFGLRMELTAQSETRSLQLGDVRKVVVGVISLSIVIEIVVAVVLSTRLMLGYGYRFGDAMYSGVFHAVSAFNNSGLALYSDSMMRFVDDPWITLTIACAVLTGGLGFPVLFELGRRLRRRHRGRWSLHTKITLITTGALLVVGFAFIAVSEWDNERTLGVFGVPTKLLAAFFAAVMPRSGGLNSIDTGDMTATSLLAQDVLMFIGGGSASTAGGIKVTTFALLAFVIIAELRGEPTVHVMGRRLSDGVQRQALTIALLSAGLITVTTMTLLTVTDFSLDAVLFESISAMATVGLSTGITPHLPPTAQLLLTLLMFIGRLGPVTLGAALALRERPRRYERPKERPIVG</sequence>
<dbReference type="GO" id="GO:0008324">
    <property type="term" value="F:monoatomic cation transmembrane transporter activity"/>
    <property type="evidence" value="ECO:0007669"/>
    <property type="project" value="InterPro"/>
</dbReference>
<evidence type="ECO:0000256" key="2">
    <source>
        <dbReference type="ARBA" id="ARBA00022448"/>
    </source>
</evidence>
<keyword evidence="3" id="KW-1003">Cell membrane</keyword>
<name>A0A5Q3QFI6_9PSEU</name>
<keyword evidence="5 8" id="KW-1133">Transmembrane helix</keyword>
<comment type="subcellular location">
    <subcellularLocation>
        <location evidence="1">Cell membrane</location>
        <topology evidence="1">Multi-pass membrane protein</topology>
    </subcellularLocation>
</comment>
<dbReference type="Pfam" id="PF02386">
    <property type="entry name" value="TrkH"/>
    <property type="match status" value="1"/>
</dbReference>
<feature type="transmembrane region" description="Helical" evidence="8">
    <location>
        <begin position="134"/>
        <end position="159"/>
    </location>
</feature>
<keyword evidence="7 8" id="KW-0472">Membrane</keyword>
<evidence type="ECO:0000256" key="3">
    <source>
        <dbReference type="ARBA" id="ARBA00022475"/>
    </source>
</evidence>
<gene>
    <name evidence="9" type="ORF">GIY23_02840</name>
</gene>
<evidence type="ECO:0000256" key="4">
    <source>
        <dbReference type="ARBA" id="ARBA00022692"/>
    </source>
</evidence>
<keyword evidence="2" id="KW-0813">Transport</keyword>
<feature type="transmembrane region" description="Helical" evidence="8">
    <location>
        <begin position="309"/>
        <end position="340"/>
    </location>
</feature>
<dbReference type="AlphaFoldDB" id="A0A5Q3QFI6"/>